<dbReference type="Pfam" id="PF00205">
    <property type="entry name" value="TPP_enzyme_M"/>
    <property type="match status" value="1"/>
</dbReference>
<dbReference type="EMBL" id="MWDQ01000087">
    <property type="protein sequence ID" value="OQB73288.1"/>
    <property type="molecule type" value="Genomic_DNA"/>
</dbReference>
<dbReference type="PANTHER" id="PTHR18968">
    <property type="entry name" value="THIAMINE PYROPHOSPHATE ENZYMES"/>
    <property type="match status" value="1"/>
</dbReference>
<reference evidence="8" key="1">
    <citation type="submission" date="2017-02" db="EMBL/GenBank/DDBJ databases">
        <title>Delving into the versatile metabolic prowess of the omnipresent phylum Bacteroidetes.</title>
        <authorList>
            <person name="Nobu M.K."/>
            <person name="Mei R."/>
            <person name="Narihiro T."/>
            <person name="Kuroda K."/>
            <person name="Liu W.-T."/>
        </authorList>
    </citation>
    <scope>NUCLEOTIDE SEQUENCE</scope>
    <source>
        <strain evidence="8">ADurb.Bin131</strain>
    </source>
</reference>
<dbReference type="Gene3D" id="3.40.50.1220">
    <property type="entry name" value="TPP-binding domain"/>
    <property type="match status" value="1"/>
</dbReference>
<dbReference type="PROSITE" id="PS00187">
    <property type="entry name" value="TPP_ENZYMES"/>
    <property type="match status" value="1"/>
</dbReference>
<dbReference type="InterPro" id="IPR012001">
    <property type="entry name" value="Thiamin_PyroP_enz_TPP-bd_dom"/>
</dbReference>
<dbReference type="GO" id="GO:0000287">
    <property type="term" value="F:magnesium ion binding"/>
    <property type="evidence" value="ECO:0007669"/>
    <property type="project" value="InterPro"/>
</dbReference>
<dbReference type="InterPro" id="IPR012000">
    <property type="entry name" value="Thiamin_PyroP_enz_cen_dom"/>
</dbReference>
<evidence type="ECO:0000256" key="1">
    <source>
        <dbReference type="ARBA" id="ARBA00001964"/>
    </source>
</evidence>
<dbReference type="Gene3D" id="3.40.50.970">
    <property type="match status" value="2"/>
</dbReference>
<comment type="caution">
    <text evidence="8">The sequence shown here is derived from an EMBL/GenBank/DDBJ whole genome shotgun (WGS) entry which is preliminary data.</text>
</comment>
<dbReference type="InterPro" id="IPR045229">
    <property type="entry name" value="TPP_enz"/>
</dbReference>
<evidence type="ECO:0000256" key="4">
    <source>
        <dbReference type="RuleBase" id="RU362132"/>
    </source>
</evidence>
<dbReference type="FunFam" id="3.40.50.970:FF:000007">
    <property type="entry name" value="Acetolactate synthase"/>
    <property type="match status" value="1"/>
</dbReference>
<gene>
    <name evidence="8" type="primary">ilvG</name>
    <name evidence="8" type="ORF">BWX89_01022</name>
</gene>
<dbReference type="GO" id="GO:0009097">
    <property type="term" value="P:isoleucine biosynthetic process"/>
    <property type="evidence" value="ECO:0007669"/>
    <property type="project" value="TreeGrafter"/>
</dbReference>
<dbReference type="EC" id="2.2.1.6" evidence="8"/>
<keyword evidence="3 4" id="KW-0786">Thiamine pyrophosphate</keyword>
<feature type="domain" description="Thiamine pyrophosphate enzyme N-terminal TPP-binding" evidence="7">
    <location>
        <begin position="1"/>
        <end position="122"/>
    </location>
</feature>
<evidence type="ECO:0000259" key="6">
    <source>
        <dbReference type="Pfam" id="PF02775"/>
    </source>
</evidence>
<proteinExistence type="inferred from homology"/>
<feature type="domain" description="Thiamine pyrophosphate enzyme TPP-binding" evidence="6">
    <location>
        <begin position="392"/>
        <end position="541"/>
    </location>
</feature>
<dbReference type="InterPro" id="IPR011766">
    <property type="entry name" value="TPP_enzyme_TPP-bd"/>
</dbReference>
<dbReference type="GO" id="GO:0030976">
    <property type="term" value="F:thiamine pyrophosphate binding"/>
    <property type="evidence" value="ECO:0007669"/>
    <property type="project" value="InterPro"/>
</dbReference>
<dbReference type="GO" id="GO:0009099">
    <property type="term" value="P:L-valine biosynthetic process"/>
    <property type="evidence" value="ECO:0007669"/>
    <property type="project" value="TreeGrafter"/>
</dbReference>
<dbReference type="InterPro" id="IPR029035">
    <property type="entry name" value="DHS-like_NAD/FAD-binding_dom"/>
</dbReference>
<dbReference type="Proteomes" id="UP000485562">
    <property type="component" value="Unassembled WGS sequence"/>
</dbReference>
<dbReference type="GO" id="GO:0005948">
    <property type="term" value="C:acetolactate synthase complex"/>
    <property type="evidence" value="ECO:0007669"/>
    <property type="project" value="TreeGrafter"/>
</dbReference>
<dbReference type="CDD" id="cd07035">
    <property type="entry name" value="TPP_PYR_POX_like"/>
    <property type="match status" value="1"/>
</dbReference>
<accession>A0A1V6C8Q4</accession>
<keyword evidence="8" id="KW-0808">Transferase</keyword>
<dbReference type="InterPro" id="IPR000399">
    <property type="entry name" value="TPP-bd_CS"/>
</dbReference>
<dbReference type="Pfam" id="PF02776">
    <property type="entry name" value="TPP_enzyme_N"/>
    <property type="match status" value="1"/>
</dbReference>
<evidence type="ECO:0000256" key="2">
    <source>
        <dbReference type="ARBA" id="ARBA00007812"/>
    </source>
</evidence>
<name>A0A1V6C8Q4_UNCT6</name>
<comment type="cofactor">
    <cofactor evidence="1">
        <name>thiamine diphosphate</name>
        <dbReference type="ChEBI" id="CHEBI:58937"/>
    </cofactor>
</comment>
<dbReference type="Pfam" id="PF02775">
    <property type="entry name" value="TPP_enzyme_C"/>
    <property type="match status" value="1"/>
</dbReference>
<dbReference type="FunFam" id="3.40.50.1220:FF:000008">
    <property type="entry name" value="Acetolactate synthase"/>
    <property type="match status" value="1"/>
</dbReference>
<dbReference type="SUPFAM" id="SSF52467">
    <property type="entry name" value="DHS-like NAD/FAD-binding domain"/>
    <property type="match status" value="1"/>
</dbReference>
<evidence type="ECO:0000259" key="5">
    <source>
        <dbReference type="Pfam" id="PF00205"/>
    </source>
</evidence>
<protein>
    <submittedName>
        <fullName evidence="8">Acetolactate synthase isozyme 2 large subunit</fullName>
        <ecNumber evidence="8">2.2.1.6</ecNumber>
    </submittedName>
</protein>
<dbReference type="PANTHER" id="PTHR18968:SF13">
    <property type="entry name" value="ACETOLACTATE SYNTHASE CATALYTIC SUBUNIT, MITOCHONDRIAL"/>
    <property type="match status" value="1"/>
</dbReference>
<comment type="similarity">
    <text evidence="2 4">Belongs to the TPP enzyme family.</text>
</comment>
<evidence type="ECO:0000259" key="7">
    <source>
        <dbReference type="Pfam" id="PF02776"/>
    </source>
</evidence>
<sequence length="585" mass="64733">MKLSDYVIDFLVSSGVTHIFEVAGGSLAHLLDSLYGRKDILTVSMHHEQAAAMAAEGYARTKGGIGVAMATSGPGATNLITGIGSCFFDSIPALFITGQVNTYEFKFNKPVRQMGFQETDIVNIVRPIVKDAMLVNEPEQIKYCLERCLYLAMTGRPGPVLLDIPLNVQRADIDPSTLKPFSEDSTGVLNTKLDEVVEQVLELINSSVRPIVLVGGGVRLAKCCDNLFEFIHKTGIPVVASLMGLDAFPHEDPAFVGMIGTYGNRYANLAIANSDLVLALGTRLDTRQTGTRPDTFARGARIVHVDIDPWELNNKIRTDLSVNCDLKKFLVSMNNNIGKDNYEKLESWKKIIKHYKEKYPSYNIPAGDAIDPNFFMHILSRYLPENAVVCTDIGQNQMWAAQSLEIKQHQRFLTEGGMAAMGSAMPMAIGASFAKPTSNMVVITGDGGFQLNIQDLQTIFHHQLPIKIVLINNSCYGMVRQFQKQYFGSRFQSTVVGYSAPDFQSVVAAYKIPVYKARKKEDIEKALRLLFADRTPSFLEVVVDQNAEALPKLPVGKPIEEQEPPLSREELKSVMVIDPLEDNEE</sequence>
<dbReference type="AlphaFoldDB" id="A0A1V6C8Q4"/>
<dbReference type="InterPro" id="IPR029061">
    <property type="entry name" value="THDP-binding"/>
</dbReference>
<dbReference type="SUPFAM" id="SSF52518">
    <property type="entry name" value="Thiamin diphosphate-binding fold (THDP-binding)"/>
    <property type="match status" value="2"/>
</dbReference>
<evidence type="ECO:0000313" key="8">
    <source>
        <dbReference type="EMBL" id="OQB73288.1"/>
    </source>
</evidence>
<organism evidence="8">
    <name type="scientific">candidate division TA06 bacterium ADurb.Bin131</name>
    <dbReference type="NCBI Taxonomy" id="1852827"/>
    <lineage>
        <taxon>Bacteria</taxon>
        <taxon>Bacteria division TA06</taxon>
    </lineage>
</organism>
<dbReference type="GO" id="GO:0003984">
    <property type="term" value="F:acetolactate synthase activity"/>
    <property type="evidence" value="ECO:0007669"/>
    <property type="project" value="UniProtKB-EC"/>
</dbReference>
<feature type="domain" description="Thiamine pyrophosphate enzyme central" evidence="5">
    <location>
        <begin position="197"/>
        <end position="331"/>
    </location>
</feature>
<evidence type="ECO:0000256" key="3">
    <source>
        <dbReference type="ARBA" id="ARBA00023052"/>
    </source>
</evidence>
<dbReference type="GO" id="GO:0050660">
    <property type="term" value="F:flavin adenine dinucleotide binding"/>
    <property type="evidence" value="ECO:0007669"/>
    <property type="project" value="TreeGrafter"/>
</dbReference>